<organism evidence="1 2">
    <name type="scientific">Paenibacillus farraposensis</name>
    <dbReference type="NCBI Taxonomy" id="2807095"/>
    <lineage>
        <taxon>Bacteria</taxon>
        <taxon>Bacillati</taxon>
        <taxon>Bacillota</taxon>
        <taxon>Bacilli</taxon>
        <taxon>Bacillales</taxon>
        <taxon>Paenibacillaceae</taxon>
        <taxon>Paenibacillus</taxon>
    </lineage>
</organism>
<dbReference type="Proteomes" id="UP001597340">
    <property type="component" value="Unassembled WGS sequence"/>
</dbReference>
<dbReference type="EMBL" id="JBHTNZ010000009">
    <property type="protein sequence ID" value="MFD1461578.1"/>
    <property type="molecule type" value="Genomic_DNA"/>
</dbReference>
<keyword evidence="2" id="KW-1185">Reference proteome</keyword>
<proteinExistence type="predicted"/>
<dbReference type="RefSeq" id="WP_229524463.1">
    <property type="nucleotide sequence ID" value="NZ_JAFFQR010000064.1"/>
</dbReference>
<evidence type="ECO:0000313" key="2">
    <source>
        <dbReference type="Proteomes" id="UP001597340"/>
    </source>
</evidence>
<sequence>MSKFAEDHMRLLRLIEEGFQICKVALQTEIKDISFDSGNFDFYFFRNDEKIAVMPNGMDSFILKRKTNLVEDEIVIKAATQDYSQKFRKYDLLYYVSEGFGIKKFIDRNTDMTDDQIKKFFSLNEKLLDYLGHNTEALLMDMNPRCLHASTCADTLEGFLFPLIVKLKGNEQAAKELAQIIEKCNKLEADDPDKLNYILDELGNLVNKHKIH</sequence>
<accession>A0ABW4DCR1</accession>
<protein>
    <submittedName>
        <fullName evidence="1">Uncharacterized protein</fullName>
    </submittedName>
</protein>
<name>A0ABW4DCR1_9BACL</name>
<gene>
    <name evidence="1" type="ORF">ACFQ5D_09135</name>
</gene>
<evidence type="ECO:0000313" key="1">
    <source>
        <dbReference type="EMBL" id="MFD1461578.1"/>
    </source>
</evidence>
<reference evidence="2" key="1">
    <citation type="journal article" date="2019" name="Int. J. Syst. Evol. Microbiol.">
        <title>The Global Catalogue of Microorganisms (GCM) 10K type strain sequencing project: providing services to taxonomists for standard genome sequencing and annotation.</title>
        <authorList>
            <consortium name="The Broad Institute Genomics Platform"/>
            <consortium name="The Broad Institute Genome Sequencing Center for Infectious Disease"/>
            <person name="Wu L."/>
            <person name="Ma J."/>
        </authorList>
    </citation>
    <scope>NUCLEOTIDE SEQUENCE [LARGE SCALE GENOMIC DNA]</scope>
    <source>
        <strain evidence="2">CCM 9147</strain>
    </source>
</reference>
<comment type="caution">
    <text evidence="1">The sequence shown here is derived from an EMBL/GenBank/DDBJ whole genome shotgun (WGS) entry which is preliminary data.</text>
</comment>